<dbReference type="InterPro" id="IPR008271">
    <property type="entry name" value="Ser/Thr_kinase_AS"/>
</dbReference>
<dbReference type="PROSITE" id="PS00108">
    <property type="entry name" value="PROTEIN_KINASE_ST"/>
    <property type="match status" value="1"/>
</dbReference>
<dbReference type="InterPro" id="IPR057567">
    <property type="entry name" value="TPR_TTI1_C"/>
</dbReference>
<feature type="transmembrane region" description="Helical" evidence="4">
    <location>
        <begin position="21"/>
        <end position="48"/>
    </location>
</feature>
<feature type="non-terminal residue" evidence="7">
    <location>
        <position position="1"/>
    </location>
</feature>
<dbReference type="InterPro" id="IPR007110">
    <property type="entry name" value="Ig-like_dom"/>
</dbReference>
<evidence type="ECO:0000313" key="8">
    <source>
        <dbReference type="Proteomes" id="UP001152795"/>
    </source>
</evidence>
<proteinExistence type="predicted"/>
<dbReference type="SUPFAM" id="SSF48371">
    <property type="entry name" value="ARM repeat"/>
    <property type="match status" value="1"/>
</dbReference>
<name>A0A6S7IGD0_PARCT</name>
<keyword evidence="4" id="KW-0472">Membrane</keyword>
<dbReference type="SMART" id="SM00220">
    <property type="entry name" value="S_TKc"/>
    <property type="match status" value="1"/>
</dbReference>
<dbReference type="Proteomes" id="UP001152795">
    <property type="component" value="Unassembled WGS sequence"/>
</dbReference>
<dbReference type="InterPro" id="IPR052587">
    <property type="entry name" value="TELO2-interacting_protein_1"/>
</dbReference>
<organism evidence="7 8">
    <name type="scientific">Paramuricea clavata</name>
    <name type="common">Red gorgonian</name>
    <name type="synonym">Violescent sea-whip</name>
    <dbReference type="NCBI Taxonomy" id="317549"/>
    <lineage>
        <taxon>Eukaryota</taxon>
        <taxon>Metazoa</taxon>
        <taxon>Cnidaria</taxon>
        <taxon>Anthozoa</taxon>
        <taxon>Octocorallia</taxon>
        <taxon>Malacalcyonacea</taxon>
        <taxon>Plexauridae</taxon>
        <taxon>Paramuricea</taxon>
    </lineage>
</organism>
<comment type="caution">
    <text evidence="7">The sequence shown here is derived from an EMBL/GenBank/DDBJ whole genome shotgun (WGS) entry which is preliminary data.</text>
</comment>
<dbReference type="PROSITE" id="PS50835">
    <property type="entry name" value="IG_LIKE"/>
    <property type="match status" value="1"/>
</dbReference>
<dbReference type="PANTHER" id="PTHR18460:SF3">
    <property type="entry name" value="TELO2-INTERACTING PROTEIN 1 HOMOLOG"/>
    <property type="match status" value="1"/>
</dbReference>
<dbReference type="PROSITE" id="PS50011">
    <property type="entry name" value="PROTEIN_KINASE_DOM"/>
    <property type="match status" value="1"/>
</dbReference>
<dbReference type="InterPro" id="IPR016024">
    <property type="entry name" value="ARM-type_fold"/>
</dbReference>
<dbReference type="GO" id="GO:0004672">
    <property type="term" value="F:protein kinase activity"/>
    <property type="evidence" value="ECO:0007669"/>
    <property type="project" value="InterPro"/>
</dbReference>
<dbReference type="Pfam" id="PF24181">
    <property type="entry name" value="TPR_TTI1_C"/>
    <property type="match status" value="1"/>
</dbReference>
<evidence type="ECO:0000259" key="6">
    <source>
        <dbReference type="PROSITE" id="PS50835"/>
    </source>
</evidence>
<evidence type="ECO:0000259" key="5">
    <source>
        <dbReference type="PROSITE" id="PS50011"/>
    </source>
</evidence>
<accession>A0A6S7IGD0</accession>
<dbReference type="GO" id="GO:0005737">
    <property type="term" value="C:cytoplasm"/>
    <property type="evidence" value="ECO:0007669"/>
    <property type="project" value="TreeGrafter"/>
</dbReference>
<dbReference type="InterPro" id="IPR011009">
    <property type="entry name" value="Kinase-like_dom_sf"/>
</dbReference>
<evidence type="ECO:0000256" key="1">
    <source>
        <dbReference type="ARBA" id="ARBA00022741"/>
    </source>
</evidence>
<evidence type="ECO:0000256" key="3">
    <source>
        <dbReference type="PROSITE-ProRule" id="PRU10141"/>
    </source>
</evidence>
<dbReference type="InterPro" id="IPR017441">
    <property type="entry name" value="Protein_kinase_ATP_BS"/>
</dbReference>
<dbReference type="SUPFAM" id="SSF56112">
    <property type="entry name" value="Protein kinase-like (PK-like)"/>
    <property type="match status" value="1"/>
</dbReference>
<feature type="domain" description="Ig-like" evidence="6">
    <location>
        <begin position="547"/>
        <end position="626"/>
    </location>
</feature>
<feature type="binding site" evidence="3">
    <location>
        <position position="682"/>
    </location>
    <ligand>
        <name>ATP</name>
        <dbReference type="ChEBI" id="CHEBI:30616"/>
    </ligand>
</feature>
<dbReference type="AlphaFoldDB" id="A0A6S7IGD0"/>
<dbReference type="PANTHER" id="PTHR18460">
    <property type="entry name" value="TEL2 INTERACTING PROTEIN 1 TTI1 FAMILY MEMBER"/>
    <property type="match status" value="1"/>
</dbReference>
<feature type="domain" description="Protein kinase" evidence="5">
    <location>
        <begin position="655"/>
        <end position="809"/>
    </location>
</feature>
<dbReference type="EMBL" id="CACRXK020008938">
    <property type="protein sequence ID" value="CAB4016019.1"/>
    <property type="molecule type" value="Genomic_DNA"/>
</dbReference>
<reference evidence="7" key="1">
    <citation type="submission" date="2020-04" db="EMBL/GenBank/DDBJ databases">
        <authorList>
            <person name="Alioto T."/>
            <person name="Alioto T."/>
            <person name="Gomez Garrido J."/>
        </authorList>
    </citation>
    <scope>NUCLEOTIDE SEQUENCE</scope>
    <source>
        <strain evidence="7">A484AB</strain>
    </source>
</reference>
<evidence type="ECO:0000256" key="4">
    <source>
        <dbReference type="SAM" id="Phobius"/>
    </source>
</evidence>
<dbReference type="Pfam" id="PF00069">
    <property type="entry name" value="Pkinase"/>
    <property type="match status" value="1"/>
</dbReference>
<dbReference type="Gene3D" id="3.30.200.20">
    <property type="entry name" value="Phosphorylase Kinase, domain 1"/>
    <property type="match status" value="1"/>
</dbReference>
<keyword evidence="1 3" id="KW-0547">Nucleotide-binding</keyword>
<keyword evidence="4" id="KW-1133">Transmembrane helix</keyword>
<keyword evidence="8" id="KW-1185">Reference proteome</keyword>
<dbReference type="OrthoDB" id="5987201at2759"/>
<dbReference type="GO" id="GO:0005524">
    <property type="term" value="F:ATP binding"/>
    <property type="evidence" value="ECO:0007669"/>
    <property type="project" value="UniProtKB-UniRule"/>
</dbReference>
<gene>
    <name evidence="7" type="ORF">PACLA_8A009888</name>
</gene>
<protein>
    <submittedName>
        <fullName evidence="7">TELO2-interacting 1 homolog</fullName>
    </submittedName>
</protein>
<sequence>MKSYRSIAGEGKSSKQVAIYIIIDGILSTLWSIWKMLFFCWRACLWITKPRKERTRSCRLVNTDLRDFFIAQLKLKKESLGEVSEDDIEFSENENNQEMADEDKVEVKDVPLQIKFTEKVLEKCTYFLTSKFVTVRLVILDTTQHGVLALSNTEDHLLPMLHKLWQPMTKCFCDDELVVRTRALSVLDAMVNTSGQFLRRRVIKDAFPTFLSYLVKQQVISAKAGAVYTHTLGFKFQLAILNVIGTICYDLEIVDIKCDRVIAAILPYLGQRQPLRLQQKQNSNKGFIYLGWRHRQSASTSYIQVRGIEKGGGLRRIPFKEYTVCELLDEAKKIFFPEGKSGYTKAQELELCECSLGSFTGNILSLHDSNFSISKYLTDNGLFASRVRFYLLTTAKNQDTLDNVSSSCESVEQLSCSLSSSNAINDGAVRSATDSGVEQEVSESLHVGDSKKSFVVEFCRHVMSHYTSDVSSLFIVGWAACYSSRSSKFLECEPKEYHPCDDNFIVWSIEVDGNVYVQPDNNKDADQQVMQDSYSFPMHDFEASDKPLILHEPDELHGYDSDNNLIIAVVTNFHNEIGITYTWFVNGEVYACGTSHSVIRVTSPGIYHCEIQYGDVQLTSNSVEVSKGLRTTVVSTVQEQQPLNLVEIPLEKLDVNWKDPVGMGSFGKVFRGNWLCTDVAVKQIRRGASVSESIQREAMIHSRLRHPNIVTFMGVSIKKKDVLLVTEFVAGSSLQDIIDEEKEVEGIQGLVKDILKGVAYLHEVGVVHGDIKPANILVSSKLNVAKLCDFGLGRLRQHASMSLVVSQQV</sequence>
<keyword evidence="2 3" id="KW-0067">ATP-binding</keyword>
<evidence type="ECO:0000256" key="2">
    <source>
        <dbReference type="ARBA" id="ARBA00022840"/>
    </source>
</evidence>
<keyword evidence="4" id="KW-0812">Transmembrane</keyword>
<dbReference type="InterPro" id="IPR000719">
    <property type="entry name" value="Prot_kinase_dom"/>
</dbReference>
<dbReference type="PROSITE" id="PS00107">
    <property type="entry name" value="PROTEIN_KINASE_ATP"/>
    <property type="match status" value="1"/>
</dbReference>
<evidence type="ECO:0000313" key="7">
    <source>
        <dbReference type="EMBL" id="CAB4016019.1"/>
    </source>
</evidence>
<dbReference type="Gene3D" id="1.10.510.10">
    <property type="entry name" value="Transferase(Phosphotransferase) domain 1"/>
    <property type="match status" value="1"/>
</dbReference>